<dbReference type="Proteomes" id="UP001515480">
    <property type="component" value="Unassembled WGS sequence"/>
</dbReference>
<organism evidence="1 2">
    <name type="scientific">Prymnesium parvum</name>
    <name type="common">Toxic golden alga</name>
    <dbReference type="NCBI Taxonomy" id="97485"/>
    <lineage>
        <taxon>Eukaryota</taxon>
        <taxon>Haptista</taxon>
        <taxon>Haptophyta</taxon>
        <taxon>Prymnesiophyceae</taxon>
        <taxon>Prymnesiales</taxon>
        <taxon>Prymnesiaceae</taxon>
        <taxon>Prymnesium</taxon>
    </lineage>
</organism>
<sequence length="162" mass="18184">MDQFVPVDEVPENATHTIVGFCSLTVIGLAPRERIQNIRGDENEWTPPFNLGNLTYTYIENDASVAATAERYAAQLETERVHVDGDREAHFIYHADGQHLQIAAIGTIPCMKVFTIVGRNNSIKWAGSKWLKLVYMPENMEANHFLQNSLLREATLVDAAQV</sequence>
<protein>
    <submittedName>
        <fullName evidence="1">Uncharacterized protein</fullName>
    </submittedName>
</protein>
<keyword evidence="2" id="KW-1185">Reference proteome</keyword>
<proteinExistence type="predicted"/>
<reference evidence="1 2" key="1">
    <citation type="journal article" date="2024" name="Science">
        <title>Giant polyketide synthase enzymes in the biosynthesis of giant marine polyether toxins.</title>
        <authorList>
            <person name="Fallon T.R."/>
            <person name="Shende V.V."/>
            <person name="Wierzbicki I.H."/>
            <person name="Pendleton A.L."/>
            <person name="Watervoot N.F."/>
            <person name="Auber R.P."/>
            <person name="Gonzalez D.J."/>
            <person name="Wisecaver J.H."/>
            <person name="Moore B.S."/>
        </authorList>
    </citation>
    <scope>NUCLEOTIDE SEQUENCE [LARGE SCALE GENOMIC DNA]</scope>
    <source>
        <strain evidence="1 2">12B1</strain>
    </source>
</reference>
<dbReference type="AlphaFoldDB" id="A0AB34ILR7"/>
<accession>A0AB34ILR7</accession>
<name>A0AB34ILR7_PRYPA</name>
<evidence type="ECO:0000313" key="1">
    <source>
        <dbReference type="EMBL" id="KAL1502970.1"/>
    </source>
</evidence>
<evidence type="ECO:0000313" key="2">
    <source>
        <dbReference type="Proteomes" id="UP001515480"/>
    </source>
</evidence>
<dbReference type="EMBL" id="JBGBPQ010000022">
    <property type="protein sequence ID" value="KAL1502970.1"/>
    <property type="molecule type" value="Genomic_DNA"/>
</dbReference>
<gene>
    <name evidence="1" type="ORF">AB1Y20_011041</name>
</gene>
<comment type="caution">
    <text evidence="1">The sequence shown here is derived from an EMBL/GenBank/DDBJ whole genome shotgun (WGS) entry which is preliminary data.</text>
</comment>